<dbReference type="PROSITE" id="PS50106">
    <property type="entry name" value="PDZ"/>
    <property type="match status" value="2"/>
</dbReference>
<dbReference type="GO" id="GO:0004252">
    <property type="term" value="F:serine-type endopeptidase activity"/>
    <property type="evidence" value="ECO:0007669"/>
    <property type="project" value="InterPro"/>
</dbReference>
<dbReference type="RefSeq" id="WP_132035683.1">
    <property type="nucleotide sequence ID" value="NZ_SMAI01000020.1"/>
</dbReference>
<evidence type="ECO:0000256" key="2">
    <source>
        <dbReference type="ARBA" id="ARBA00022670"/>
    </source>
</evidence>
<keyword evidence="5" id="KW-0378">Hydrolase</keyword>
<dbReference type="PRINTS" id="PR00834">
    <property type="entry name" value="PROTEASES2C"/>
</dbReference>
<dbReference type="PANTHER" id="PTHR22939">
    <property type="entry name" value="SERINE PROTEASE FAMILY S1C HTRA-RELATED"/>
    <property type="match status" value="1"/>
</dbReference>
<evidence type="ECO:0000313" key="12">
    <source>
        <dbReference type="Proteomes" id="UP000294664"/>
    </source>
</evidence>
<feature type="active site" description="Charge relay system" evidence="7">
    <location>
        <position position="148"/>
    </location>
</feature>
<sequence>MRQFRLLLAPLAVACVLGAMAPAAAQTAAPSDATRVPNSRADLAISFAPVVRRTAPAVVNVYAMKAVPRGNPVFDDPFFRRFFGGRGGPGLGAPERMQRSLGSGVIVDASGFVVTNHHVVAGADQIRIALSDRREFDADVVLSDQRTDLAVLRLKGDKQRFPTVELGNSDELAVGDLVLAIGDPFGVGQTVTQGIVSALARTQIGVSDYQFFIQTDAAINPGNSGGALVDMAGRLVGINTAIYSRSGGSHGIGFAIPANMVRVVIESAKSGGSTVRRPWLGARLQRVTPEIAESLGLPRPTGVLVKTVAGASPAAKAGVRVGDLIVSVDGLGVDDPESLNYRLATRPIGSTARITLNRNGKESEVMVALAPAPETVPREEVVLRGRSPFTGIKAVNVSPAVAEELHLETDEGGVVVSEVVENSPADASGFRPGDMILEVNGAKVASTKELDLATRASARAWRVTVMRGGRVITAMLGG</sequence>
<dbReference type="PANTHER" id="PTHR22939:SF129">
    <property type="entry name" value="SERINE PROTEASE HTRA2, MITOCHONDRIAL"/>
    <property type="match status" value="1"/>
</dbReference>
<dbReference type="OrthoDB" id="7358927at2"/>
<evidence type="ECO:0000256" key="7">
    <source>
        <dbReference type="PIRSR" id="PIRSR611782-1"/>
    </source>
</evidence>
<keyword evidence="4" id="KW-0677">Repeat</keyword>
<feature type="domain" description="PDZ" evidence="10">
    <location>
        <begin position="394"/>
        <end position="469"/>
    </location>
</feature>
<dbReference type="Gene3D" id="2.30.42.10">
    <property type="match status" value="2"/>
</dbReference>
<evidence type="ECO:0000256" key="1">
    <source>
        <dbReference type="ARBA" id="ARBA00010541"/>
    </source>
</evidence>
<dbReference type="InterPro" id="IPR036034">
    <property type="entry name" value="PDZ_sf"/>
</dbReference>
<dbReference type="InterPro" id="IPR001478">
    <property type="entry name" value="PDZ"/>
</dbReference>
<dbReference type="AlphaFoldDB" id="A0A4R3LKX5"/>
<feature type="domain" description="PDZ" evidence="10">
    <location>
        <begin position="262"/>
        <end position="360"/>
    </location>
</feature>
<evidence type="ECO:0000313" key="11">
    <source>
        <dbReference type="EMBL" id="TCT00942.1"/>
    </source>
</evidence>
<evidence type="ECO:0000256" key="5">
    <source>
        <dbReference type="ARBA" id="ARBA00022801"/>
    </source>
</evidence>
<protein>
    <submittedName>
        <fullName evidence="11">Do/DeqQ family serine protease</fullName>
    </submittedName>
</protein>
<reference evidence="11 12" key="1">
    <citation type="submission" date="2019-03" db="EMBL/GenBank/DDBJ databases">
        <title>Genomic Encyclopedia of Type Strains, Phase IV (KMG-IV): sequencing the most valuable type-strain genomes for metagenomic binning, comparative biology and taxonomic classification.</title>
        <authorList>
            <person name="Goeker M."/>
        </authorList>
    </citation>
    <scope>NUCLEOTIDE SEQUENCE [LARGE SCALE GENOMIC DNA]</scope>
    <source>
        <strain evidence="11 12">DSM 9035</strain>
    </source>
</reference>
<dbReference type="Proteomes" id="UP000294664">
    <property type="component" value="Unassembled WGS sequence"/>
</dbReference>
<keyword evidence="6" id="KW-0720">Serine protease</keyword>
<dbReference type="Pfam" id="PF13180">
    <property type="entry name" value="PDZ_2"/>
    <property type="match status" value="2"/>
</dbReference>
<dbReference type="InterPro" id="IPR001940">
    <property type="entry name" value="Peptidase_S1C"/>
</dbReference>
<feature type="binding site" evidence="8">
    <location>
        <begin position="222"/>
        <end position="224"/>
    </location>
    <ligand>
        <name>substrate</name>
    </ligand>
</feature>
<feature type="chain" id="PRO_5038422182" evidence="9">
    <location>
        <begin position="26"/>
        <end position="478"/>
    </location>
</feature>
<comment type="caution">
    <text evidence="11">The sequence shown here is derived from an EMBL/GenBank/DDBJ whole genome shotgun (WGS) entry which is preliminary data.</text>
</comment>
<dbReference type="EMBL" id="SMAI01000020">
    <property type="protein sequence ID" value="TCT00942.1"/>
    <property type="molecule type" value="Genomic_DNA"/>
</dbReference>
<feature type="binding site" evidence="8">
    <location>
        <position position="148"/>
    </location>
    <ligand>
        <name>substrate</name>
    </ligand>
</feature>
<keyword evidence="2 11" id="KW-0645">Protease</keyword>
<dbReference type="GO" id="GO:0006508">
    <property type="term" value="P:proteolysis"/>
    <property type="evidence" value="ECO:0007669"/>
    <property type="project" value="UniProtKB-KW"/>
</dbReference>
<dbReference type="NCBIfam" id="TIGR02037">
    <property type="entry name" value="degP_htrA_DO"/>
    <property type="match status" value="1"/>
</dbReference>
<keyword evidence="3 9" id="KW-0732">Signal</keyword>
<dbReference type="SUPFAM" id="SSF50494">
    <property type="entry name" value="Trypsin-like serine proteases"/>
    <property type="match status" value="1"/>
</dbReference>
<evidence type="ECO:0000259" key="10">
    <source>
        <dbReference type="PROSITE" id="PS50106"/>
    </source>
</evidence>
<dbReference type="SMART" id="SM00228">
    <property type="entry name" value="PDZ"/>
    <property type="match status" value="2"/>
</dbReference>
<accession>A0A4R3LKX5</accession>
<dbReference type="InterPro" id="IPR009003">
    <property type="entry name" value="Peptidase_S1_PA"/>
</dbReference>
<dbReference type="SUPFAM" id="SSF50156">
    <property type="entry name" value="PDZ domain-like"/>
    <property type="match status" value="2"/>
</dbReference>
<proteinExistence type="inferred from homology"/>
<name>A0A4R3LKX5_9HYPH</name>
<keyword evidence="12" id="KW-1185">Reference proteome</keyword>
<dbReference type="Gene3D" id="2.40.10.120">
    <property type="match status" value="1"/>
</dbReference>
<dbReference type="Pfam" id="PF13365">
    <property type="entry name" value="Trypsin_2"/>
    <property type="match status" value="1"/>
</dbReference>
<evidence type="ECO:0000256" key="9">
    <source>
        <dbReference type="SAM" id="SignalP"/>
    </source>
</evidence>
<gene>
    <name evidence="11" type="ORF">EDC64_12029</name>
</gene>
<feature type="signal peptide" evidence="9">
    <location>
        <begin position="1"/>
        <end position="25"/>
    </location>
</feature>
<organism evidence="11 12">
    <name type="scientific">Aquabacter spiritensis</name>
    <dbReference type="NCBI Taxonomy" id="933073"/>
    <lineage>
        <taxon>Bacteria</taxon>
        <taxon>Pseudomonadati</taxon>
        <taxon>Pseudomonadota</taxon>
        <taxon>Alphaproteobacteria</taxon>
        <taxon>Hyphomicrobiales</taxon>
        <taxon>Xanthobacteraceae</taxon>
        <taxon>Aquabacter</taxon>
    </lineage>
</organism>
<comment type="similarity">
    <text evidence="1">Belongs to the peptidase S1C family.</text>
</comment>
<evidence type="ECO:0000256" key="6">
    <source>
        <dbReference type="ARBA" id="ARBA00022825"/>
    </source>
</evidence>
<dbReference type="InterPro" id="IPR011782">
    <property type="entry name" value="Pept_S1C_Do"/>
</dbReference>
<evidence type="ECO:0000256" key="4">
    <source>
        <dbReference type="ARBA" id="ARBA00022737"/>
    </source>
</evidence>
<feature type="active site" description="Charge relay system" evidence="7">
    <location>
        <position position="118"/>
    </location>
</feature>
<evidence type="ECO:0000256" key="8">
    <source>
        <dbReference type="PIRSR" id="PIRSR611782-2"/>
    </source>
</evidence>
<feature type="binding site" evidence="8">
    <location>
        <position position="118"/>
    </location>
    <ligand>
        <name>substrate</name>
    </ligand>
</feature>
<evidence type="ECO:0000256" key="3">
    <source>
        <dbReference type="ARBA" id="ARBA00022729"/>
    </source>
</evidence>
<feature type="active site" description="Charge relay system" evidence="7">
    <location>
        <position position="224"/>
    </location>
</feature>